<dbReference type="PROSITE" id="PS00307">
    <property type="entry name" value="LECTIN_LEGUME_BETA"/>
    <property type="match status" value="1"/>
</dbReference>
<gene>
    <name evidence="20" type="ORF">Scaly_2460500</name>
</gene>
<keyword evidence="7" id="KW-0723">Serine/threonine-protein kinase</keyword>
<evidence type="ECO:0000256" key="13">
    <source>
        <dbReference type="ARBA" id="ARBA00022989"/>
    </source>
</evidence>
<dbReference type="GO" id="GO:0030246">
    <property type="term" value="F:carbohydrate binding"/>
    <property type="evidence" value="ECO:0007669"/>
    <property type="project" value="UniProtKB-KW"/>
</dbReference>
<dbReference type="InterPro" id="IPR019825">
    <property type="entry name" value="Lectin_legB_Mn/Ca_BS"/>
</dbReference>
<dbReference type="InterPro" id="IPR050528">
    <property type="entry name" value="L-type_Lectin-RKs"/>
</dbReference>
<evidence type="ECO:0000256" key="15">
    <source>
        <dbReference type="ARBA" id="ARBA00023170"/>
    </source>
</evidence>
<keyword evidence="12" id="KW-0067">ATP-binding</keyword>
<evidence type="ECO:0000256" key="3">
    <source>
        <dbReference type="ARBA" id="ARBA00008536"/>
    </source>
</evidence>
<comment type="subcellular location">
    <subcellularLocation>
        <location evidence="1">Cell membrane</location>
    </subcellularLocation>
    <subcellularLocation>
        <location evidence="2">Membrane</location>
        <topology evidence="2">Single-pass type I membrane protein</topology>
    </subcellularLocation>
</comment>
<evidence type="ECO:0000259" key="19">
    <source>
        <dbReference type="PROSITE" id="PS50011"/>
    </source>
</evidence>
<dbReference type="PROSITE" id="PS50011">
    <property type="entry name" value="PROTEIN_KINASE_DOM"/>
    <property type="match status" value="1"/>
</dbReference>
<dbReference type="InterPro" id="IPR001220">
    <property type="entry name" value="Legume_lectin_dom"/>
</dbReference>
<dbReference type="Gene3D" id="2.60.120.200">
    <property type="match status" value="1"/>
</dbReference>
<dbReference type="Pfam" id="PF07714">
    <property type="entry name" value="PK_Tyr_Ser-Thr"/>
    <property type="match status" value="1"/>
</dbReference>
<evidence type="ECO:0000256" key="14">
    <source>
        <dbReference type="ARBA" id="ARBA00023136"/>
    </source>
</evidence>
<proteinExistence type="inferred from homology"/>
<comment type="similarity">
    <text evidence="4">In the C-terminal section; belongs to the protein kinase superfamily. Ser/Thr protein kinase family.</text>
</comment>
<feature type="signal peptide" evidence="18">
    <location>
        <begin position="1"/>
        <end position="30"/>
    </location>
</feature>
<feature type="transmembrane region" description="Helical" evidence="17">
    <location>
        <begin position="317"/>
        <end position="336"/>
    </location>
</feature>
<evidence type="ECO:0000256" key="10">
    <source>
        <dbReference type="ARBA" id="ARBA00022734"/>
    </source>
</evidence>
<keyword evidence="10" id="KW-0430">Lectin</keyword>
<keyword evidence="11" id="KW-0547">Nucleotide-binding</keyword>
<keyword evidence="14 17" id="KW-0472">Membrane</keyword>
<reference evidence="20" key="1">
    <citation type="submission" date="2020-06" db="EMBL/GenBank/DDBJ databases">
        <authorList>
            <person name="Li T."/>
            <person name="Hu X."/>
            <person name="Zhang T."/>
            <person name="Song X."/>
            <person name="Zhang H."/>
            <person name="Dai N."/>
            <person name="Sheng W."/>
            <person name="Hou X."/>
            <person name="Wei L."/>
        </authorList>
    </citation>
    <scope>NUCLEOTIDE SEQUENCE</scope>
    <source>
        <strain evidence="20">KEN8</strain>
        <tissue evidence="20">Leaf</tissue>
    </source>
</reference>
<comment type="similarity">
    <text evidence="3">In the N-terminal section; belongs to the leguminous lectin family.</text>
</comment>
<evidence type="ECO:0000256" key="6">
    <source>
        <dbReference type="ARBA" id="ARBA00022475"/>
    </source>
</evidence>
<dbReference type="GO" id="GO:0004674">
    <property type="term" value="F:protein serine/threonine kinase activity"/>
    <property type="evidence" value="ECO:0007669"/>
    <property type="project" value="UniProtKB-KW"/>
</dbReference>
<dbReference type="Pfam" id="PF00139">
    <property type="entry name" value="Lectin_legB"/>
    <property type="match status" value="1"/>
</dbReference>
<dbReference type="Gene3D" id="1.10.510.10">
    <property type="entry name" value="Transferase(Phosphotransferase) domain 1"/>
    <property type="match status" value="1"/>
</dbReference>
<dbReference type="GO" id="GO:0005886">
    <property type="term" value="C:plasma membrane"/>
    <property type="evidence" value="ECO:0007669"/>
    <property type="project" value="UniProtKB-SubCell"/>
</dbReference>
<keyword evidence="13 17" id="KW-1133">Transmembrane helix</keyword>
<keyword evidence="20" id="KW-0418">Kinase</keyword>
<feature type="chain" id="PRO_5043665852" description="non-specific serine/threonine protein kinase" evidence="18">
    <location>
        <begin position="31"/>
        <end position="664"/>
    </location>
</feature>
<dbReference type="GO" id="GO:0005524">
    <property type="term" value="F:ATP binding"/>
    <property type="evidence" value="ECO:0007669"/>
    <property type="project" value="UniProtKB-KW"/>
</dbReference>
<dbReference type="InterPro" id="IPR000719">
    <property type="entry name" value="Prot_kinase_dom"/>
</dbReference>
<dbReference type="InterPro" id="IPR001245">
    <property type="entry name" value="Ser-Thr/Tyr_kinase_cat_dom"/>
</dbReference>
<dbReference type="InterPro" id="IPR011009">
    <property type="entry name" value="Kinase-like_dom_sf"/>
</dbReference>
<dbReference type="GO" id="GO:0051707">
    <property type="term" value="P:response to other organism"/>
    <property type="evidence" value="ECO:0007669"/>
    <property type="project" value="UniProtKB-ARBA"/>
</dbReference>
<reference evidence="20" key="2">
    <citation type="journal article" date="2024" name="Plant">
        <title>Genomic evolution and insights into agronomic trait innovations of Sesamum species.</title>
        <authorList>
            <person name="Miao H."/>
            <person name="Wang L."/>
            <person name="Qu L."/>
            <person name="Liu H."/>
            <person name="Sun Y."/>
            <person name="Le M."/>
            <person name="Wang Q."/>
            <person name="Wei S."/>
            <person name="Zheng Y."/>
            <person name="Lin W."/>
            <person name="Duan Y."/>
            <person name="Cao H."/>
            <person name="Xiong S."/>
            <person name="Wang X."/>
            <person name="Wei L."/>
            <person name="Li C."/>
            <person name="Ma Q."/>
            <person name="Ju M."/>
            <person name="Zhao R."/>
            <person name="Li G."/>
            <person name="Mu C."/>
            <person name="Tian Q."/>
            <person name="Mei H."/>
            <person name="Zhang T."/>
            <person name="Gao T."/>
            <person name="Zhang H."/>
        </authorList>
    </citation>
    <scope>NUCLEOTIDE SEQUENCE</scope>
    <source>
        <strain evidence="20">KEN8</strain>
    </source>
</reference>
<evidence type="ECO:0000256" key="12">
    <source>
        <dbReference type="ARBA" id="ARBA00022840"/>
    </source>
</evidence>
<dbReference type="CDD" id="cd06899">
    <property type="entry name" value="lectin_legume_LecRK_Arcelin_ConA"/>
    <property type="match status" value="1"/>
</dbReference>
<dbReference type="Gene3D" id="3.30.200.20">
    <property type="entry name" value="Phosphorylase Kinase, domain 1"/>
    <property type="match status" value="1"/>
</dbReference>
<keyword evidence="16" id="KW-0325">Glycoprotein</keyword>
<evidence type="ECO:0000313" key="20">
    <source>
        <dbReference type="EMBL" id="KAL0321641.1"/>
    </source>
</evidence>
<dbReference type="GO" id="GO:0006952">
    <property type="term" value="P:defense response"/>
    <property type="evidence" value="ECO:0007669"/>
    <property type="project" value="UniProtKB-ARBA"/>
</dbReference>
<keyword evidence="6" id="KW-1003">Cell membrane</keyword>
<evidence type="ECO:0000256" key="17">
    <source>
        <dbReference type="SAM" id="Phobius"/>
    </source>
</evidence>
<sequence>MFSRRFLFTSPTHLFLLLLLTTSYTNPAESADKKSPSGPEINITKRISFPDFSPNNPRIINQDITLLGSAAVSAENGCIHIPQTNLQYSAGRAIFSSPIRIYDPNTRAPASFTTTFSFQIKNPSNSSGYTSGGLSFIIVPDEFTVGRAGPWLGMLNDACEDEYKEVAVEFDTRMNPEFGDPNDNHVGINLGSIVSAAAVDASSFGVHLNDGSVHRAWITYDGSKKFLEIYIGPDGTVPPTKAIYSGNLDLSPYLNEYMFIGFSGSTGHNHTQVHSICSWNFTSVSKAFLRVPSPESCESKITLESYKVVPSKTPSSFYIFVAVVVLLLVIMVNLYFNGKRKGKNDSDEIAVVTKEKQRLSPPNRARKFSLAEISSATRGFGELQILGSDARSVTYKGTLLNGCNVAVKRFSNKFFSSRASDKRILVKEVKAIGKIRHPNLVSMRGWCFDRQETIVVYDFVPNGSLDKWLFGFGVLPWTRRFKVVKDVAEALSYLHSKDLAHKNVKASSVFLDISFRALLGDFGFVLSSMESTRFESLVSQKVDVFEFGVLVLEVVSGRGRRSINPGELDLLDLAWAMHESEEKAKLVDRRMGPVVNPDQAIRVLEIGLLCTLNDNKGRPSMEEVVEYLNLERPIPELPQSRPVSLFPYSSTTGLCSGYSCTPFK</sequence>
<dbReference type="EC" id="2.7.11.1" evidence="5"/>
<keyword evidence="9 18" id="KW-0732">Signal</keyword>
<protein>
    <recommendedName>
        <fullName evidence="5">non-specific serine/threonine protein kinase</fullName>
        <ecNumber evidence="5">2.7.11.1</ecNumber>
    </recommendedName>
</protein>
<accession>A0AAW2LV34</accession>
<evidence type="ECO:0000256" key="11">
    <source>
        <dbReference type="ARBA" id="ARBA00022741"/>
    </source>
</evidence>
<organism evidence="20">
    <name type="scientific">Sesamum calycinum</name>
    <dbReference type="NCBI Taxonomy" id="2727403"/>
    <lineage>
        <taxon>Eukaryota</taxon>
        <taxon>Viridiplantae</taxon>
        <taxon>Streptophyta</taxon>
        <taxon>Embryophyta</taxon>
        <taxon>Tracheophyta</taxon>
        <taxon>Spermatophyta</taxon>
        <taxon>Magnoliopsida</taxon>
        <taxon>eudicotyledons</taxon>
        <taxon>Gunneridae</taxon>
        <taxon>Pentapetalae</taxon>
        <taxon>asterids</taxon>
        <taxon>lamiids</taxon>
        <taxon>Lamiales</taxon>
        <taxon>Pedaliaceae</taxon>
        <taxon>Sesamum</taxon>
    </lineage>
</organism>
<evidence type="ECO:0000256" key="5">
    <source>
        <dbReference type="ARBA" id="ARBA00012513"/>
    </source>
</evidence>
<keyword evidence="20" id="KW-0808">Transferase</keyword>
<dbReference type="PANTHER" id="PTHR27007">
    <property type="match status" value="1"/>
</dbReference>
<dbReference type="SUPFAM" id="SSF56112">
    <property type="entry name" value="Protein kinase-like (PK-like)"/>
    <property type="match status" value="1"/>
</dbReference>
<name>A0AAW2LV34_9LAMI</name>
<evidence type="ECO:0000256" key="16">
    <source>
        <dbReference type="ARBA" id="ARBA00023180"/>
    </source>
</evidence>
<dbReference type="SUPFAM" id="SSF49899">
    <property type="entry name" value="Concanavalin A-like lectins/glucanases"/>
    <property type="match status" value="1"/>
</dbReference>
<dbReference type="EMBL" id="JACGWM010000016">
    <property type="protein sequence ID" value="KAL0321641.1"/>
    <property type="molecule type" value="Genomic_DNA"/>
</dbReference>
<evidence type="ECO:0000256" key="18">
    <source>
        <dbReference type="SAM" id="SignalP"/>
    </source>
</evidence>
<evidence type="ECO:0000256" key="9">
    <source>
        <dbReference type="ARBA" id="ARBA00022729"/>
    </source>
</evidence>
<evidence type="ECO:0000256" key="2">
    <source>
        <dbReference type="ARBA" id="ARBA00004479"/>
    </source>
</evidence>
<keyword evidence="15 20" id="KW-0675">Receptor</keyword>
<comment type="caution">
    <text evidence="20">The sequence shown here is derived from an EMBL/GenBank/DDBJ whole genome shotgun (WGS) entry which is preliminary data.</text>
</comment>
<keyword evidence="8 17" id="KW-0812">Transmembrane</keyword>
<evidence type="ECO:0000256" key="4">
    <source>
        <dbReference type="ARBA" id="ARBA00010217"/>
    </source>
</evidence>
<evidence type="ECO:0000256" key="1">
    <source>
        <dbReference type="ARBA" id="ARBA00004236"/>
    </source>
</evidence>
<dbReference type="AlphaFoldDB" id="A0AAW2LV34"/>
<dbReference type="InterPro" id="IPR013320">
    <property type="entry name" value="ConA-like_dom_sf"/>
</dbReference>
<feature type="domain" description="Protein kinase" evidence="19">
    <location>
        <begin position="380"/>
        <end position="630"/>
    </location>
</feature>
<evidence type="ECO:0000256" key="8">
    <source>
        <dbReference type="ARBA" id="ARBA00022692"/>
    </source>
</evidence>
<evidence type="ECO:0000256" key="7">
    <source>
        <dbReference type="ARBA" id="ARBA00022527"/>
    </source>
</evidence>